<dbReference type="KEGG" id="mpsy:CEK71_05850"/>
<keyword evidence="2" id="KW-0808">Transferase</keyword>
<dbReference type="Proteomes" id="UP000197019">
    <property type="component" value="Chromosome"/>
</dbReference>
<protein>
    <submittedName>
        <fullName evidence="2">Family 2 glycosyl transferase</fullName>
    </submittedName>
    <submittedName>
        <fullName evidence="3">Glycosyltransferase family 2 protein</fullName>
    </submittedName>
</protein>
<evidence type="ECO:0000313" key="4">
    <source>
        <dbReference type="Proteomes" id="UP000197019"/>
    </source>
</evidence>
<dbReference type="EMBL" id="CP022129">
    <property type="protein sequence ID" value="ASF45631.1"/>
    <property type="molecule type" value="Genomic_DNA"/>
</dbReference>
<accession>A0A1Z4BWI0</accession>
<dbReference type="OrthoDB" id="9805612at2"/>
<gene>
    <name evidence="3" type="ORF">AADEFJLK_00901</name>
    <name evidence="2" type="ORF">CEK71_05850</name>
</gene>
<reference evidence="3 5" key="2">
    <citation type="submission" date="2017-11" db="EMBL/GenBank/DDBJ databases">
        <title>Draft Genome Sequence of Methylobacter psychrotolerans Sph1T, an Obligate Methanotroph from Low-Temperature Environments.</title>
        <authorList>
            <person name="Oshkin I.Y."/>
            <person name="Miroshnikov K."/>
            <person name="Belova S.E."/>
            <person name="Korzhenkov A."/>
            <person name="Toshchakov S.V."/>
            <person name="Dedysh S.N."/>
        </authorList>
    </citation>
    <scope>NUCLEOTIDE SEQUENCE [LARGE SCALE GENOMIC DNA]</scope>
    <source>
        <strain evidence="3 5">Sph1</strain>
    </source>
</reference>
<evidence type="ECO:0000259" key="1">
    <source>
        <dbReference type="Pfam" id="PF00535"/>
    </source>
</evidence>
<evidence type="ECO:0000313" key="3">
    <source>
        <dbReference type="EMBL" id="POZ53860.1"/>
    </source>
</evidence>
<organism evidence="2 4">
    <name type="scientific">Methylovulum psychrotolerans</name>
    <dbReference type="NCBI Taxonomy" id="1704499"/>
    <lineage>
        <taxon>Bacteria</taxon>
        <taxon>Pseudomonadati</taxon>
        <taxon>Pseudomonadota</taxon>
        <taxon>Gammaproteobacteria</taxon>
        <taxon>Methylococcales</taxon>
        <taxon>Methylococcaceae</taxon>
        <taxon>Methylovulum</taxon>
    </lineage>
</organism>
<dbReference type="AlphaFoldDB" id="A0A1Z4BWI0"/>
<evidence type="ECO:0000313" key="5">
    <source>
        <dbReference type="Proteomes" id="UP000237423"/>
    </source>
</evidence>
<keyword evidence="4" id="KW-1185">Reference proteome</keyword>
<dbReference type="InterPro" id="IPR029044">
    <property type="entry name" value="Nucleotide-diphossugar_trans"/>
</dbReference>
<dbReference type="Gene3D" id="3.90.550.10">
    <property type="entry name" value="Spore Coat Polysaccharide Biosynthesis Protein SpsA, Chain A"/>
    <property type="match status" value="1"/>
</dbReference>
<evidence type="ECO:0000313" key="2">
    <source>
        <dbReference type="EMBL" id="ASF45631.1"/>
    </source>
</evidence>
<proteinExistence type="predicted"/>
<dbReference type="PANTHER" id="PTHR43685:SF12">
    <property type="entry name" value="GLYCOSYL TRANSFERASE FAMILY 2"/>
    <property type="match status" value="1"/>
</dbReference>
<dbReference type="SUPFAM" id="SSF53448">
    <property type="entry name" value="Nucleotide-diphospho-sugar transferases"/>
    <property type="match status" value="1"/>
</dbReference>
<dbReference type="InterPro" id="IPR001173">
    <property type="entry name" value="Glyco_trans_2-like"/>
</dbReference>
<dbReference type="GO" id="GO:0016740">
    <property type="term" value="F:transferase activity"/>
    <property type="evidence" value="ECO:0007669"/>
    <property type="project" value="UniProtKB-KW"/>
</dbReference>
<dbReference type="EMBL" id="PGFZ01000001">
    <property type="protein sequence ID" value="POZ53860.1"/>
    <property type="molecule type" value="Genomic_DNA"/>
</dbReference>
<reference evidence="2 4" key="1">
    <citation type="submission" date="2017-06" db="EMBL/GenBank/DDBJ databases">
        <title>Genome Sequencing of the methanotroph Methylovulum psychrotolerants str. HV10-M2 isolated from a high-altitude environment.</title>
        <authorList>
            <person name="Mateos-Rivera A."/>
        </authorList>
    </citation>
    <scope>NUCLEOTIDE SEQUENCE [LARGE SCALE GENOMIC DNA]</scope>
    <source>
        <strain evidence="2 4">HV10_M2</strain>
    </source>
</reference>
<dbReference type="CDD" id="cd00761">
    <property type="entry name" value="Glyco_tranf_GTA_type"/>
    <property type="match status" value="1"/>
</dbReference>
<dbReference type="RefSeq" id="WP_088618507.1">
    <property type="nucleotide sequence ID" value="NZ_CP022129.1"/>
</dbReference>
<dbReference type="PANTHER" id="PTHR43685">
    <property type="entry name" value="GLYCOSYLTRANSFERASE"/>
    <property type="match status" value="1"/>
</dbReference>
<sequence length="237" mass="25700">MNKPPRVSVIVPCYNTAAYLPEALDSLLAQQVLPYEVLVIDDGSTDTSAEIAEGYGGIVTCIRHSHQGIAASRNAGVQQAQGDFIAFLDADDYWPTDSLSARLAAFADTPALDGVFGLIEAFVSPELSVAEQQQLAELPGIQSGRLAGGLLVRQSVFTRVGGFNGEWQVGETMDWIARAQERHIAFGQVGSVVLRRRIHTVNTVRKTQCLQRDYLHILHAAMARRRADPGLQASTEA</sequence>
<dbReference type="Proteomes" id="UP000237423">
    <property type="component" value="Unassembled WGS sequence"/>
</dbReference>
<dbReference type="Pfam" id="PF00535">
    <property type="entry name" value="Glycos_transf_2"/>
    <property type="match status" value="1"/>
</dbReference>
<feature type="domain" description="Glycosyltransferase 2-like" evidence="1">
    <location>
        <begin position="8"/>
        <end position="122"/>
    </location>
</feature>
<name>A0A1Z4BWI0_9GAMM</name>
<dbReference type="InterPro" id="IPR050834">
    <property type="entry name" value="Glycosyltransf_2"/>
</dbReference>